<dbReference type="Gene3D" id="3.20.10.10">
    <property type="entry name" value="D-amino Acid Aminotransferase, subunit A, domain 2"/>
    <property type="match status" value="1"/>
</dbReference>
<dbReference type="InterPro" id="IPR036038">
    <property type="entry name" value="Aminotransferase-like"/>
</dbReference>
<evidence type="ECO:0000313" key="2">
    <source>
        <dbReference type="Proteomes" id="UP000298138"/>
    </source>
</evidence>
<dbReference type="SUPFAM" id="SSF56752">
    <property type="entry name" value="D-aminoacid aminotransferase-like PLP-dependent enzymes"/>
    <property type="match status" value="1"/>
</dbReference>
<dbReference type="Proteomes" id="UP000298138">
    <property type="component" value="Unassembled WGS sequence"/>
</dbReference>
<reference evidence="1 2" key="1">
    <citation type="submission" date="2019-04" db="EMBL/GenBank/DDBJ databases">
        <title>Comparative genomics and transcriptomics to analyze fruiting body development in filamentous ascomycetes.</title>
        <authorList>
            <consortium name="DOE Joint Genome Institute"/>
            <person name="Lutkenhaus R."/>
            <person name="Traeger S."/>
            <person name="Breuer J."/>
            <person name="Kuo A."/>
            <person name="Lipzen A."/>
            <person name="Pangilinan J."/>
            <person name="Dilworth D."/>
            <person name="Sandor L."/>
            <person name="Poggeler S."/>
            <person name="Barry K."/>
            <person name="Grigoriev I.V."/>
            <person name="Nowrousian M."/>
        </authorList>
    </citation>
    <scope>NUCLEOTIDE SEQUENCE [LARGE SCALE GENOMIC DNA]</scope>
    <source>
        <strain evidence="1 2">CBS 389.68</strain>
    </source>
</reference>
<gene>
    <name evidence="1" type="ORF">EX30DRAFT_217939</name>
</gene>
<keyword evidence="2" id="KW-1185">Reference proteome</keyword>
<dbReference type="InterPro" id="IPR001544">
    <property type="entry name" value="Aminotrans_IV"/>
</dbReference>
<dbReference type="InParanoid" id="A0A4S2MZN9"/>
<dbReference type="OrthoDB" id="5288718at2759"/>
<dbReference type="EMBL" id="ML220116">
    <property type="protein sequence ID" value="TGZ82187.1"/>
    <property type="molecule type" value="Genomic_DNA"/>
</dbReference>
<dbReference type="GO" id="GO:0003824">
    <property type="term" value="F:catalytic activity"/>
    <property type="evidence" value="ECO:0007669"/>
    <property type="project" value="InterPro"/>
</dbReference>
<name>A0A4S2MZN9_9PEZI</name>
<evidence type="ECO:0008006" key="3">
    <source>
        <dbReference type="Google" id="ProtNLM"/>
    </source>
</evidence>
<organism evidence="1 2">
    <name type="scientific">Ascodesmis nigricans</name>
    <dbReference type="NCBI Taxonomy" id="341454"/>
    <lineage>
        <taxon>Eukaryota</taxon>
        <taxon>Fungi</taxon>
        <taxon>Dikarya</taxon>
        <taxon>Ascomycota</taxon>
        <taxon>Pezizomycotina</taxon>
        <taxon>Pezizomycetes</taxon>
        <taxon>Pezizales</taxon>
        <taxon>Ascodesmidaceae</taxon>
        <taxon>Ascodesmis</taxon>
    </lineage>
</organism>
<dbReference type="Pfam" id="PF01063">
    <property type="entry name" value="Aminotran_4"/>
    <property type="match status" value="1"/>
</dbReference>
<protein>
    <recommendedName>
        <fullName evidence="3">D-aminoacid aminotransferase-like PLP-dependent enzyme</fullName>
    </recommendedName>
</protein>
<proteinExistence type="predicted"/>
<accession>A0A4S2MZN9</accession>
<dbReference type="InterPro" id="IPR043132">
    <property type="entry name" value="BCAT-like_C"/>
</dbReference>
<dbReference type="AlphaFoldDB" id="A0A4S2MZN9"/>
<sequence length="264" mass="29833">MASNDNSVSIFTSLRYDPILLNSPINTSLSGTNTPCPLYMLTFHSDRLRAAANHFNFSPEAQALCELQSVETRITEELRKYHAESSHSKATPLKVRVEIFNSDPPRAKIGLVEMPKVTLDTLYPEKMPEPNTESKWEAVLDTQPTTKSDFTRYKTNRRAQYDAARERVGIKGYLEPKEVLLWNEEGEVMEASVAAVFVKRKGEWRGMRREAGGLGSTVARWLKESGLVKTEEGEEERVRRTDVKSGDWVVLGNGARGIWGAWVR</sequence>
<evidence type="ECO:0000313" key="1">
    <source>
        <dbReference type="EMBL" id="TGZ82187.1"/>
    </source>
</evidence>
<dbReference type="STRING" id="341454.A0A4S2MZN9"/>